<dbReference type="Gene3D" id="3.10.20.310">
    <property type="entry name" value="membrane protein fhac"/>
    <property type="match status" value="1"/>
</dbReference>
<dbReference type="InterPro" id="IPR000184">
    <property type="entry name" value="Bac_surfAg_D15"/>
</dbReference>
<dbReference type="Proteomes" id="UP000002430">
    <property type="component" value="Chromosome"/>
</dbReference>
<dbReference type="HOGENOM" id="CLU_018618_0_1_7"/>
<dbReference type="eggNOG" id="COG0729">
    <property type="taxonomic scope" value="Bacteria"/>
</dbReference>
<dbReference type="Pfam" id="PF01103">
    <property type="entry name" value="Omp85"/>
    <property type="match status" value="1"/>
</dbReference>
<dbReference type="InterPro" id="IPR039910">
    <property type="entry name" value="D15-like"/>
</dbReference>
<proteinExistence type="predicted"/>
<dbReference type="AlphaFoldDB" id="Q1MQI5"/>
<dbReference type="PANTHER" id="PTHR12815">
    <property type="entry name" value="SORTING AND ASSEMBLY MACHINERY SAMM50 PROTEIN FAMILY MEMBER"/>
    <property type="match status" value="1"/>
</dbReference>
<dbReference type="SMR" id="Q1MQI5"/>
<keyword evidence="5" id="KW-1185">Reference proteome</keyword>
<evidence type="ECO:0000313" key="5">
    <source>
        <dbReference type="Proteomes" id="UP000002430"/>
    </source>
</evidence>
<dbReference type="EMBL" id="AM180252">
    <property type="protein sequence ID" value="CAJ54742.1"/>
    <property type="molecule type" value="Genomic_DNA"/>
</dbReference>
<keyword evidence="2" id="KW-0472">Membrane</keyword>
<evidence type="ECO:0000313" key="4">
    <source>
        <dbReference type="EMBL" id="CAJ54742.1"/>
    </source>
</evidence>
<dbReference type="RefSeq" id="WP_011526771.1">
    <property type="nucleotide sequence ID" value="NC_008011.1"/>
</dbReference>
<reference evidence="4 5" key="1">
    <citation type="submission" date="2005-11" db="EMBL/GenBank/DDBJ databases">
        <title>The complete genome sequence of Lawsonia intracellularis: the causative agent of proliferative enteropathy.</title>
        <authorList>
            <person name="Kaur K."/>
            <person name="Zhang Q."/>
            <person name="Beckler D."/>
            <person name="Munir S."/>
            <person name="Li L."/>
            <person name="Kinsley K."/>
            <person name="Herron L."/>
            <person name="Peterson A."/>
            <person name="May B."/>
            <person name="Singh S."/>
            <person name="Gebhart C."/>
            <person name="Kapur V."/>
        </authorList>
    </citation>
    <scope>NUCLEOTIDE SEQUENCE [LARGE SCALE GENOMIC DNA]</scope>
    <source>
        <strain evidence="4 5">PHE/MN1-00</strain>
    </source>
</reference>
<comment type="subcellular location">
    <subcellularLocation>
        <location evidence="1">Membrane</location>
    </subcellularLocation>
</comment>
<evidence type="ECO:0000256" key="1">
    <source>
        <dbReference type="ARBA" id="ARBA00004370"/>
    </source>
</evidence>
<sequence>MQKVCYFFLITFFYFFITENYLFATSITTSTINQQHIAYTVTFTSPENPNLATEMETHSELVKLANQSLDSKIGLNLRVKEDISTAQKILDSNGYYSGSVEGKIDWQTNPISIQIQFKPNVQYKINTIHIQYLDSELAYLPLSLEEFNLSKGNPALAVNILSSVSSLMQYIHNNGYPLAKIKKTQYIINRMDYTFDIDLVIRQGPLLHMGKVQPQHNLNISTIFLNKIATWKEGRVWNNALLDSYRTRLQQTGLFSSITLNPRNQKEQNGNTSIELVATEAPPRTISGGLQYSSDQGIGARGTWEHRNVFGNGELFRITAPISRDDQKIMANFQKPAFGRPNQSLISEAQLKKENTKSYKQQLASIALGIERQFNRRWFGSSSLSVDTGFMDDRDSIKKIFTLFGIPLSITRDSSKDPLNPIQGTKATLNVTPYIGKYKKKILTLRSRFDFSFYIDVLKTGKLILANKIAIGSLLGKDIENYPAILRFYAGGGGSVRGYDYQSLGPKNKYGDAIGGLSFSTISFELRLKITESIGIVPFIDGGNIYEKKFPDFKKSIYWGVGLGLRYYTSFAPIRLDIATPLQDRSHNKHFQLYISIGQAF</sequence>
<organism evidence="4 5">
    <name type="scientific">Lawsonia intracellularis (strain PHE/MN1-00)</name>
    <dbReference type="NCBI Taxonomy" id="363253"/>
    <lineage>
        <taxon>Bacteria</taxon>
        <taxon>Pseudomonadati</taxon>
        <taxon>Thermodesulfobacteriota</taxon>
        <taxon>Desulfovibrionia</taxon>
        <taxon>Desulfovibrionales</taxon>
        <taxon>Desulfovibrionaceae</taxon>
        <taxon>Lawsonia</taxon>
    </lineage>
</organism>
<gene>
    <name evidence="4" type="ordered locus">LI0688</name>
</gene>
<protein>
    <submittedName>
        <fullName evidence="4">Outer membrane protein</fullName>
    </submittedName>
</protein>
<dbReference type="Gene3D" id="2.40.160.50">
    <property type="entry name" value="membrane protein fhac: a member of the omp85/tpsb transporter family"/>
    <property type="match status" value="1"/>
</dbReference>
<dbReference type="PANTHER" id="PTHR12815:SF42">
    <property type="entry name" value="BACTERIAL SURFACE ANTIGEN (D15) DOMAIN-CONTAINING PROTEIN"/>
    <property type="match status" value="1"/>
</dbReference>
<evidence type="ECO:0000256" key="2">
    <source>
        <dbReference type="ARBA" id="ARBA00023136"/>
    </source>
</evidence>
<dbReference type="KEGG" id="lip:LI0688"/>
<dbReference type="GO" id="GO:0019867">
    <property type="term" value="C:outer membrane"/>
    <property type="evidence" value="ECO:0007669"/>
    <property type="project" value="InterPro"/>
</dbReference>
<evidence type="ECO:0000259" key="3">
    <source>
        <dbReference type="Pfam" id="PF01103"/>
    </source>
</evidence>
<dbReference type="STRING" id="363253.LI0688"/>
<feature type="domain" description="Bacterial surface antigen (D15)" evidence="3">
    <location>
        <begin position="308"/>
        <end position="601"/>
    </location>
</feature>
<dbReference type="OrthoDB" id="9814535at2"/>
<name>Q1MQI5_LAWIP</name>
<accession>Q1MQI5</accession>